<dbReference type="STRING" id="531814.SAMN04487944_10552"/>
<keyword evidence="4" id="KW-0902">Two-component regulatory system</keyword>
<dbReference type="Gene3D" id="1.10.10.60">
    <property type="entry name" value="Homeodomain-like"/>
    <property type="match status" value="2"/>
</dbReference>
<feature type="domain" description="Response regulatory" evidence="10">
    <location>
        <begin position="3"/>
        <end position="120"/>
    </location>
</feature>
<evidence type="ECO:0000259" key="9">
    <source>
        <dbReference type="PROSITE" id="PS01124"/>
    </source>
</evidence>
<reference evidence="11 12" key="1">
    <citation type="submission" date="2016-10" db="EMBL/GenBank/DDBJ databases">
        <authorList>
            <person name="de Groot N.N."/>
        </authorList>
    </citation>
    <scope>NUCLEOTIDE SEQUENCE [LARGE SCALE GENOMIC DNA]</scope>
    <source>
        <strain evidence="11 12">CGMCC 1.7727</strain>
    </source>
</reference>
<evidence type="ECO:0000256" key="6">
    <source>
        <dbReference type="ARBA" id="ARBA00023125"/>
    </source>
</evidence>
<keyword evidence="3 8" id="KW-0597">Phosphoprotein</keyword>
<keyword evidence="12" id="KW-1185">Reference proteome</keyword>
<organism evidence="11 12">
    <name type="scientific">Gracilibacillus ureilyticus</name>
    <dbReference type="NCBI Taxonomy" id="531814"/>
    <lineage>
        <taxon>Bacteria</taxon>
        <taxon>Bacillati</taxon>
        <taxon>Bacillota</taxon>
        <taxon>Bacilli</taxon>
        <taxon>Bacillales</taxon>
        <taxon>Bacillaceae</taxon>
        <taxon>Gracilibacillus</taxon>
    </lineage>
</organism>
<evidence type="ECO:0000256" key="2">
    <source>
        <dbReference type="ARBA" id="ARBA00022490"/>
    </source>
</evidence>
<dbReference type="SMART" id="SM00448">
    <property type="entry name" value="REC"/>
    <property type="match status" value="1"/>
</dbReference>
<dbReference type="Gene3D" id="3.40.50.2300">
    <property type="match status" value="1"/>
</dbReference>
<dbReference type="InterPro" id="IPR018060">
    <property type="entry name" value="HTH_AraC"/>
</dbReference>
<evidence type="ECO:0000256" key="4">
    <source>
        <dbReference type="ARBA" id="ARBA00023012"/>
    </source>
</evidence>
<dbReference type="GO" id="GO:0005737">
    <property type="term" value="C:cytoplasm"/>
    <property type="evidence" value="ECO:0007669"/>
    <property type="project" value="UniProtKB-SubCell"/>
</dbReference>
<feature type="domain" description="HTH araC/xylS-type" evidence="9">
    <location>
        <begin position="404"/>
        <end position="501"/>
    </location>
</feature>
<keyword evidence="6" id="KW-0238">DNA-binding</keyword>
<name>A0A1H9PKQ9_9BACI</name>
<protein>
    <submittedName>
        <fullName evidence="11">Two-component system, response regulator YesN</fullName>
    </submittedName>
</protein>
<dbReference type="PROSITE" id="PS01124">
    <property type="entry name" value="HTH_ARAC_FAMILY_2"/>
    <property type="match status" value="1"/>
</dbReference>
<evidence type="ECO:0000313" key="11">
    <source>
        <dbReference type="EMBL" id="SER48886.1"/>
    </source>
</evidence>
<dbReference type="PRINTS" id="PR00032">
    <property type="entry name" value="HTHARAC"/>
</dbReference>
<evidence type="ECO:0000256" key="7">
    <source>
        <dbReference type="ARBA" id="ARBA00023163"/>
    </source>
</evidence>
<dbReference type="InterPro" id="IPR001789">
    <property type="entry name" value="Sig_transdc_resp-reg_receiver"/>
</dbReference>
<evidence type="ECO:0000313" key="12">
    <source>
        <dbReference type="Proteomes" id="UP000199687"/>
    </source>
</evidence>
<feature type="modified residue" description="4-aspartylphosphate" evidence="8">
    <location>
        <position position="55"/>
    </location>
</feature>
<evidence type="ECO:0000256" key="1">
    <source>
        <dbReference type="ARBA" id="ARBA00004496"/>
    </source>
</evidence>
<dbReference type="InterPro" id="IPR011006">
    <property type="entry name" value="CheY-like_superfamily"/>
</dbReference>
<sequence length="501" mass="58827">MWKVMVVDDERRTRQGIVTLIEWKRFGFEVIDTAADGLEAIEKYKKHLPHLVIIDIKMPKMSGLEVIKIIREKDQNVKFLILSGYADFHYAKQALQYNATGYLLKPLEEEELTNYLMKIHKELDEQNIFNKEKENNHCQSHVDNIIQGVLTQKSVLYFEENLKWEHYALLLLKFHEKKDFALRDIYQNTQGMVKGDKGIVFLKDNHIGILVNENKSGSNTEKLYYTIYHQLTMKSIEVIAAVSEVVSKIESLNKCYRQAIFFLEKSFFYEEQYLITSTTPQIFDRRIKEERGEITNYQDKLLYAIEISDKSVFIKFIKDTVAMLAKSGASEKEIKSQITMTLTYINNKLTARYPQFQEEITNILADLADIQNSRNVKQLISSVHEHLIELSSVIDISESNLIVKRMTDFIDNNYANNIKLDMIAELLHYHKAYLGKLFKEETGEYFKTYLDKVRIENSKRYLKEGYKVYEVAKMVGYTTADYFHSKFKKYEGISPSDYRKK</sequence>
<dbReference type="GO" id="GO:0043565">
    <property type="term" value="F:sequence-specific DNA binding"/>
    <property type="evidence" value="ECO:0007669"/>
    <property type="project" value="InterPro"/>
</dbReference>
<dbReference type="GO" id="GO:0003700">
    <property type="term" value="F:DNA-binding transcription factor activity"/>
    <property type="evidence" value="ECO:0007669"/>
    <property type="project" value="InterPro"/>
</dbReference>
<evidence type="ECO:0000256" key="3">
    <source>
        <dbReference type="ARBA" id="ARBA00022553"/>
    </source>
</evidence>
<dbReference type="PANTHER" id="PTHR42713">
    <property type="entry name" value="HISTIDINE KINASE-RELATED"/>
    <property type="match status" value="1"/>
</dbReference>
<dbReference type="InterPro" id="IPR051552">
    <property type="entry name" value="HptR"/>
</dbReference>
<dbReference type="Pfam" id="PF12833">
    <property type="entry name" value="HTH_18"/>
    <property type="match status" value="1"/>
</dbReference>
<dbReference type="Pfam" id="PF00072">
    <property type="entry name" value="Response_reg"/>
    <property type="match status" value="1"/>
</dbReference>
<keyword evidence="5" id="KW-0805">Transcription regulation</keyword>
<evidence type="ECO:0000256" key="5">
    <source>
        <dbReference type="ARBA" id="ARBA00023015"/>
    </source>
</evidence>
<dbReference type="Proteomes" id="UP000199687">
    <property type="component" value="Unassembled WGS sequence"/>
</dbReference>
<dbReference type="SUPFAM" id="SSF52172">
    <property type="entry name" value="CheY-like"/>
    <property type="match status" value="1"/>
</dbReference>
<keyword evidence="2" id="KW-0963">Cytoplasm</keyword>
<dbReference type="GO" id="GO:0000160">
    <property type="term" value="P:phosphorelay signal transduction system"/>
    <property type="evidence" value="ECO:0007669"/>
    <property type="project" value="UniProtKB-KW"/>
</dbReference>
<dbReference type="InterPro" id="IPR009057">
    <property type="entry name" value="Homeodomain-like_sf"/>
</dbReference>
<keyword evidence="7" id="KW-0804">Transcription</keyword>
<proteinExistence type="predicted"/>
<dbReference type="OrthoDB" id="342399at2"/>
<gene>
    <name evidence="11" type="ORF">SAMN04487944_10552</name>
</gene>
<dbReference type="SMART" id="SM00342">
    <property type="entry name" value="HTH_ARAC"/>
    <property type="match status" value="1"/>
</dbReference>
<dbReference type="InterPro" id="IPR020449">
    <property type="entry name" value="Tscrpt_reg_AraC-type_HTH"/>
</dbReference>
<dbReference type="AlphaFoldDB" id="A0A1H9PKQ9"/>
<dbReference type="PROSITE" id="PS50110">
    <property type="entry name" value="RESPONSE_REGULATORY"/>
    <property type="match status" value="1"/>
</dbReference>
<accession>A0A1H9PKQ9</accession>
<dbReference type="CDD" id="cd17536">
    <property type="entry name" value="REC_YesN-like"/>
    <property type="match status" value="1"/>
</dbReference>
<evidence type="ECO:0000256" key="8">
    <source>
        <dbReference type="PROSITE-ProRule" id="PRU00169"/>
    </source>
</evidence>
<dbReference type="PANTHER" id="PTHR42713:SF3">
    <property type="entry name" value="TRANSCRIPTIONAL REGULATORY PROTEIN HPTR"/>
    <property type="match status" value="1"/>
</dbReference>
<evidence type="ECO:0000259" key="10">
    <source>
        <dbReference type="PROSITE" id="PS50110"/>
    </source>
</evidence>
<comment type="subcellular location">
    <subcellularLocation>
        <location evidence="1">Cytoplasm</location>
    </subcellularLocation>
</comment>
<dbReference type="EMBL" id="FOGL01000005">
    <property type="protein sequence ID" value="SER48886.1"/>
    <property type="molecule type" value="Genomic_DNA"/>
</dbReference>
<dbReference type="SUPFAM" id="SSF46689">
    <property type="entry name" value="Homeodomain-like"/>
    <property type="match status" value="2"/>
</dbReference>